<evidence type="ECO:0000259" key="2">
    <source>
        <dbReference type="Pfam" id="PF07596"/>
    </source>
</evidence>
<keyword evidence="1" id="KW-1133">Transmembrane helix</keyword>
<organism evidence="3 4">
    <name type="scientific">Blastopirellula marina</name>
    <dbReference type="NCBI Taxonomy" id="124"/>
    <lineage>
        <taxon>Bacteria</taxon>
        <taxon>Pseudomonadati</taxon>
        <taxon>Planctomycetota</taxon>
        <taxon>Planctomycetia</taxon>
        <taxon>Pirellulales</taxon>
        <taxon>Pirellulaceae</taxon>
        <taxon>Blastopirellula</taxon>
    </lineage>
</organism>
<reference evidence="3 4" key="1">
    <citation type="submission" date="2018-02" db="EMBL/GenBank/DDBJ databases">
        <title>Comparative genomes isolates from brazilian mangrove.</title>
        <authorList>
            <person name="Araujo J.E."/>
            <person name="Taketani R.G."/>
            <person name="Silva M.C.P."/>
            <person name="Loureco M.V."/>
            <person name="Andreote F.D."/>
        </authorList>
    </citation>
    <scope>NUCLEOTIDE SEQUENCE [LARGE SCALE GENOMIC DNA]</scope>
    <source>
        <strain evidence="3 4">NAP PRIS-MGV</strain>
    </source>
</reference>
<keyword evidence="1" id="KW-0812">Transmembrane</keyword>
<dbReference type="Pfam" id="PF07963">
    <property type="entry name" value="N_methyl"/>
    <property type="match status" value="1"/>
</dbReference>
<name>A0A2S8FI00_9BACT</name>
<gene>
    <name evidence="3" type="ORF">C5Y98_20430</name>
</gene>
<feature type="transmembrane region" description="Helical" evidence="1">
    <location>
        <begin position="20"/>
        <end position="42"/>
    </location>
</feature>
<sequence length="378" mass="39708">MKFLNNTTPHRNVPPKLGFTLVELLVVIAIIGVLIALLLPAVQQAREAARRMQCTNNLKQLGLSVHNYHDVNKSLPFLCGGTGQGTVGFGTYNTMSPTSTSAYRLSGFVGLLPYIEQNAVYEMSSNNNFSPGGWVDVPNSPVYAQIPGFLCPSDGRSKGLVRGARNYMMSMGDWTMQHHDASRGLPNPRGPFGIIRQAGAGQTYDFAAIIDGLSNTVGLSERIVGDNIASVYGGFSQSAGVFPGTTSGTAMLPIVPLNCKNAAVSQKRYTNPSTGDLTGRFWSDGSSVASGFNTILPPNAPSCAASGTASQESRILAPPTSYHPGGAVVCMLDGSVRFVTETINCGNLSLGLVQAGGSNYGIWGAMGSRDGGEPYASP</sequence>
<dbReference type="InterPro" id="IPR012902">
    <property type="entry name" value="N_methyl_site"/>
</dbReference>
<dbReference type="Proteomes" id="UP000239388">
    <property type="component" value="Unassembled WGS sequence"/>
</dbReference>
<feature type="domain" description="DUF1559" evidence="2">
    <location>
        <begin position="43"/>
        <end position="344"/>
    </location>
</feature>
<dbReference type="SUPFAM" id="SSF54523">
    <property type="entry name" value="Pili subunits"/>
    <property type="match status" value="1"/>
</dbReference>
<comment type="caution">
    <text evidence="3">The sequence shown here is derived from an EMBL/GenBank/DDBJ whole genome shotgun (WGS) entry which is preliminary data.</text>
</comment>
<dbReference type="PANTHER" id="PTHR30093:SF2">
    <property type="entry name" value="TYPE II SECRETION SYSTEM PROTEIN H"/>
    <property type="match status" value="1"/>
</dbReference>
<accession>A0A2S8FI00</accession>
<dbReference type="Gene3D" id="3.30.700.10">
    <property type="entry name" value="Glycoprotein, Type 4 Pilin"/>
    <property type="match status" value="1"/>
</dbReference>
<dbReference type="AlphaFoldDB" id="A0A2S8FI00"/>
<dbReference type="Pfam" id="PF07596">
    <property type="entry name" value="SBP_bac_10"/>
    <property type="match status" value="1"/>
</dbReference>
<dbReference type="InterPro" id="IPR045584">
    <property type="entry name" value="Pilin-like"/>
</dbReference>
<dbReference type="NCBIfam" id="TIGR04294">
    <property type="entry name" value="pre_pil_HX9DG"/>
    <property type="match status" value="1"/>
</dbReference>
<protein>
    <submittedName>
        <fullName evidence="3">Prepilin-type cleavage/methylation domain-containing protein</fullName>
    </submittedName>
</protein>
<evidence type="ECO:0000256" key="1">
    <source>
        <dbReference type="SAM" id="Phobius"/>
    </source>
</evidence>
<proteinExistence type="predicted"/>
<evidence type="ECO:0000313" key="3">
    <source>
        <dbReference type="EMBL" id="PQO31777.1"/>
    </source>
</evidence>
<dbReference type="OrthoDB" id="241541at2"/>
<evidence type="ECO:0000313" key="4">
    <source>
        <dbReference type="Proteomes" id="UP000239388"/>
    </source>
</evidence>
<dbReference type="RefSeq" id="WP_105356984.1">
    <property type="nucleotide sequence ID" value="NZ_PUIB01000019.1"/>
</dbReference>
<keyword evidence="1" id="KW-0472">Membrane</keyword>
<dbReference type="EMBL" id="PUIB01000019">
    <property type="protein sequence ID" value="PQO31777.1"/>
    <property type="molecule type" value="Genomic_DNA"/>
</dbReference>
<dbReference type="NCBIfam" id="TIGR02532">
    <property type="entry name" value="IV_pilin_GFxxxE"/>
    <property type="match status" value="1"/>
</dbReference>
<dbReference type="PANTHER" id="PTHR30093">
    <property type="entry name" value="GENERAL SECRETION PATHWAY PROTEIN G"/>
    <property type="match status" value="1"/>
</dbReference>
<dbReference type="InterPro" id="IPR011453">
    <property type="entry name" value="DUF1559"/>
</dbReference>
<dbReference type="InterPro" id="IPR027558">
    <property type="entry name" value="Pre_pil_HX9DG_C"/>
</dbReference>